<dbReference type="GO" id="GO:0005125">
    <property type="term" value="F:cytokine activity"/>
    <property type="evidence" value="ECO:0007669"/>
    <property type="project" value="InterPro"/>
</dbReference>
<dbReference type="Gene3D" id="2.10.90.10">
    <property type="entry name" value="Cystine-knot cytokines"/>
    <property type="match status" value="1"/>
</dbReference>
<dbReference type="SUPFAM" id="SSF57501">
    <property type="entry name" value="Cystine-knot cytokines"/>
    <property type="match status" value="1"/>
</dbReference>
<dbReference type="InterPro" id="IPR029034">
    <property type="entry name" value="Cystine-knot_cytokine"/>
</dbReference>
<evidence type="ECO:0000313" key="7">
    <source>
        <dbReference type="EMBL" id="KAA0708467.1"/>
    </source>
</evidence>
<keyword evidence="4" id="KW-0732">Signal</keyword>
<sequence length="179" mass="19989">MHGPQTLVWAVNASDHLKNCDQDIGIMKMQLPLAFRAMLLLYLFALLLGAEGSSGKRSKRHRKLKNSDTGRKSKGSKKGLWVSMDSTLNISTLIPPSPSRTSYDDSRIPMQISEGKCEKRGCLMKNGEEDLGLESQPIKYQIHVLKKVKHKNKRYALKLESKVITVGCTCVLPVVVPQK</sequence>
<reference evidence="7 8" key="1">
    <citation type="journal article" date="2019" name="Mol. Ecol. Resour.">
        <title>Chromosome-level genome assembly of Triplophysa tibetana, a fish adapted to the harsh high-altitude environment of the Tibetan Plateau.</title>
        <authorList>
            <person name="Yang X."/>
            <person name="Liu H."/>
            <person name="Ma Z."/>
            <person name="Zou Y."/>
            <person name="Zou M."/>
            <person name="Mao Y."/>
            <person name="Li X."/>
            <person name="Wang H."/>
            <person name="Chen T."/>
            <person name="Wang W."/>
            <person name="Yang R."/>
        </authorList>
    </citation>
    <scope>NUCLEOTIDE SEQUENCE [LARGE SCALE GENOMIC DNA]</scope>
    <source>
        <strain evidence="7">TTIB1903HZAU</strain>
        <tissue evidence="7">Muscle</tissue>
    </source>
</reference>
<dbReference type="EMBL" id="SOYY01000018">
    <property type="protein sequence ID" value="KAA0708467.1"/>
    <property type="molecule type" value="Genomic_DNA"/>
</dbReference>
<evidence type="ECO:0000256" key="4">
    <source>
        <dbReference type="ARBA" id="ARBA00022729"/>
    </source>
</evidence>
<keyword evidence="3" id="KW-0964">Secreted</keyword>
<evidence type="ECO:0000256" key="5">
    <source>
        <dbReference type="SAM" id="MobiDB-lite"/>
    </source>
</evidence>
<keyword evidence="6" id="KW-1133">Transmembrane helix</keyword>
<keyword evidence="8" id="KW-1185">Reference proteome</keyword>
<protein>
    <submittedName>
        <fullName evidence="7">Interleukin-17F</fullName>
    </submittedName>
</protein>
<comment type="similarity">
    <text evidence="2">Belongs to the IL-17 family.</text>
</comment>
<dbReference type="AlphaFoldDB" id="A0A5A9NJS1"/>
<comment type="caution">
    <text evidence="7">The sequence shown here is derived from an EMBL/GenBank/DDBJ whole genome shotgun (WGS) entry which is preliminary data.</text>
</comment>
<keyword evidence="6" id="KW-0472">Membrane</keyword>
<organism evidence="7 8">
    <name type="scientific">Triplophysa tibetana</name>
    <dbReference type="NCBI Taxonomy" id="1572043"/>
    <lineage>
        <taxon>Eukaryota</taxon>
        <taxon>Metazoa</taxon>
        <taxon>Chordata</taxon>
        <taxon>Craniata</taxon>
        <taxon>Vertebrata</taxon>
        <taxon>Euteleostomi</taxon>
        <taxon>Actinopterygii</taxon>
        <taxon>Neopterygii</taxon>
        <taxon>Teleostei</taxon>
        <taxon>Ostariophysi</taxon>
        <taxon>Cypriniformes</taxon>
        <taxon>Nemacheilidae</taxon>
        <taxon>Triplophysa</taxon>
    </lineage>
</organism>
<name>A0A5A9NJS1_9TELE</name>
<feature type="region of interest" description="Disordered" evidence="5">
    <location>
        <begin position="55"/>
        <end position="78"/>
    </location>
</feature>
<evidence type="ECO:0000256" key="6">
    <source>
        <dbReference type="SAM" id="Phobius"/>
    </source>
</evidence>
<accession>A0A5A9NJS1</accession>
<dbReference type="InterPro" id="IPR010345">
    <property type="entry name" value="IL-17_fam"/>
</dbReference>
<dbReference type="Proteomes" id="UP000324632">
    <property type="component" value="Chromosome 18"/>
</dbReference>
<feature type="transmembrane region" description="Helical" evidence="6">
    <location>
        <begin position="33"/>
        <end position="50"/>
    </location>
</feature>
<gene>
    <name evidence="7" type="ORF">E1301_Tti005710</name>
</gene>
<evidence type="ECO:0000256" key="1">
    <source>
        <dbReference type="ARBA" id="ARBA00004613"/>
    </source>
</evidence>
<dbReference type="GO" id="GO:0005576">
    <property type="term" value="C:extracellular region"/>
    <property type="evidence" value="ECO:0007669"/>
    <property type="project" value="UniProtKB-SubCell"/>
</dbReference>
<evidence type="ECO:0000256" key="3">
    <source>
        <dbReference type="ARBA" id="ARBA00022525"/>
    </source>
</evidence>
<dbReference type="Pfam" id="PF06083">
    <property type="entry name" value="IL17"/>
    <property type="match status" value="1"/>
</dbReference>
<evidence type="ECO:0000256" key="2">
    <source>
        <dbReference type="ARBA" id="ARBA00007236"/>
    </source>
</evidence>
<keyword evidence="6" id="KW-0812">Transmembrane</keyword>
<proteinExistence type="inferred from homology"/>
<evidence type="ECO:0000313" key="8">
    <source>
        <dbReference type="Proteomes" id="UP000324632"/>
    </source>
</evidence>
<comment type="subcellular location">
    <subcellularLocation>
        <location evidence="1">Secreted</location>
    </subcellularLocation>
</comment>